<feature type="chain" id="PRO_5022204622" description="Secreted protein" evidence="1">
    <location>
        <begin position="31"/>
        <end position="148"/>
    </location>
</feature>
<evidence type="ECO:0000313" key="3">
    <source>
        <dbReference type="Proteomes" id="UP000317199"/>
    </source>
</evidence>
<accession>A0A514BU04</accession>
<feature type="signal peptide" evidence="1">
    <location>
        <begin position="1"/>
        <end position="30"/>
    </location>
</feature>
<dbReference type="AlphaFoldDB" id="A0A514BU04"/>
<dbReference type="PROSITE" id="PS51257">
    <property type="entry name" value="PROKAR_LIPOPROTEIN"/>
    <property type="match status" value="1"/>
</dbReference>
<reference evidence="2 3" key="1">
    <citation type="submission" date="2019-06" db="EMBL/GenBank/DDBJ databases">
        <title>Lysobacter alkalisoli sp. nov. isolated from saline-alkali soil.</title>
        <authorList>
            <person name="Sun J.-Q."/>
            <person name="Xu L."/>
        </authorList>
    </citation>
    <scope>NUCLEOTIDE SEQUENCE [LARGE SCALE GENOMIC DNA]</scope>
    <source>
        <strain evidence="2 3">SJ-36</strain>
    </source>
</reference>
<name>A0A514BU04_9GAMM</name>
<keyword evidence="3" id="KW-1185">Reference proteome</keyword>
<dbReference type="EMBL" id="CP041242">
    <property type="protein sequence ID" value="QDH70775.1"/>
    <property type="molecule type" value="Genomic_DNA"/>
</dbReference>
<dbReference type="OrthoDB" id="5959317at2"/>
<proteinExistence type="predicted"/>
<keyword evidence="1" id="KW-0732">Signal</keyword>
<organism evidence="2 3">
    <name type="scientific">Marilutibacter alkalisoli</name>
    <dbReference type="NCBI Taxonomy" id="2591633"/>
    <lineage>
        <taxon>Bacteria</taxon>
        <taxon>Pseudomonadati</taxon>
        <taxon>Pseudomonadota</taxon>
        <taxon>Gammaproteobacteria</taxon>
        <taxon>Lysobacterales</taxon>
        <taxon>Lysobacteraceae</taxon>
        <taxon>Marilutibacter</taxon>
    </lineage>
</organism>
<evidence type="ECO:0000256" key="1">
    <source>
        <dbReference type="SAM" id="SignalP"/>
    </source>
</evidence>
<protein>
    <recommendedName>
        <fullName evidence="4">Secreted protein</fullName>
    </recommendedName>
</protein>
<dbReference type="KEGG" id="lyj:FKV23_12305"/>
<sequence>MSIARIRHRFATLFITMLFASTLFALAACAAPPTTAPAATYDDVAPAAATPAADPMNLPGAQEPASGPVQVDRSCKTNADCTVKDVGNCCGYYPACVNVNSPTDPEGVRAACAKSGMMSVCGFREISSCQCVEGKCEAANGGALPAIE</sequence>
<evidence type="ECO:0000313" key="2">
    <source>
        <dbReference type="EMBL" id="QDH70775.1"/>
    </source>
</evidence>
<dbReference type="Proteomes" id="UP000317199">
    <property type="component" value="Chromosome"/>
</dbReference>
<evidence type="ECO:0008006" key="4">
    <source>
        <dbReference type="Google" id="ProtNLM"/>
    </source>
</evidence>
<gene>
    <name evidence="2" type="ORF">FKV23_12305</name>
</gene>